<proteinExistence type="predicted"/>
<feature type="compositionally biased region" description="Low complexity" evidence="1">
    <location>
        <begin position="29"/>
        <end position="59"/>
    </location>
</feature>
<evidence type="ECO:0008006" key="5">
    <source>
        <dbReference type="Google" id="ProtNLM"/>
    </source>
</evidence>
<feature type="signal peptide" evidence="2">
    <location>
        <begin position="1"/>
        <end position="24"/>
    </location>
</feature>
<dbReference type="AlphaFoldDB" id="G7GYT9"/>
<organism evidence="3 4">
    <name type="scientific">Gordonia araii NBRC 100433</name>
    <dbReference type="NCBI Taxonomy" id="1073574"/>
    <lineage>
        <taxon>Bacteria</taxon>
        <taxon>Bacillati</taxon>
        <taxon>Actinomycetota</taxon>
        <taxon>Actinomycetes</taxon>
        <taxon>Mycobacteriales</taxon>
        <taxon>Gordoniaceae</taxon>
        <taxon>Gordonia</taxon>
    </lineage>
</organism>
<dbReference type="OrthoDB" id="3729831at2"/>
<keyword evidence="4" id="KW-1185">Reference proteome</keyword>
<dbReference type="EMBL" id="BAEE01000021">
    <property type="protein sequence ID" value="GAB08764.1"/>
    <property type="molecule type" value="Genomic_DNA"/>
</dbReference>
<evidence type="ECO:0000313" key="3">
    <source>
        <dbReference type="EMBL" id="GAB08764.1"/>
    </source>
</evidence>
<dbReference type="PROSITE" id="PS51257">
    <property type="entry name" value="PROKAR_LIPOPROTEIN"/>
    <property type="match status" value="1"/>
</dbReference>
<comment type="caution">
    <text evidence="3">The sequence shown here is derived from an EMBL/GenBank/DDBJ whole genome shotgun (WGS) entry which is preliminary data.</text>
</comment>
<keyword evidence="2" id="KW-0732">Signal</keyword>
<dbReference type="STRING" id="1073574.GOARA_021_00020"/>
<dbReference type="SUPFAM" id="SSF56601">
    <property type="entry name" value="beta-lactamase/transpeptidase-like"/>
    <property type="match status" value="1"/>
</dbReference>
<protein>
    <recommendedName>
        <fullName evidence="5">Serine hydrolase</fullName>
    </recommendedName>
</protein>
<dbReference type="RefSeq" id="WP_007320841.1">
    <property type="nucleotide sequence ID" value="NZ_BAEE01000021.1"/>
</dbReference>
<evidence type="ECO:0000313" key="4">
    <source>
        <dbReference type="Proteomes" id="UP000035088"/>
    </source>
</evidence>
<gene>
    <name evidence="3" type="ORF">GOARA_021_00020</name>
</gene>
<accession>G7GYT9</accession>
<name>G7GYT9_9ACTN</name>
<feature type="chain" id="PRO_5038367512" description="Serine hydrolase" evidence="2">
    <location>
        <begin position="25"/>
        <end position="312"/>
    </location>
</feature>
<dbReference type="Gene3D" id="3.40.710.10">
    <property type="entry name" value="DD-peptidase/beta-lactamase superfamily"/>
    <property type="match status" value="1"/>
</dbReference>
<dbReference type="InterPro" id="IPR012338">
    <property type="entry name" value="Beta-lactam/transpept-like"/>
</dbReference>
<dbReference type="Proteomes" id="UP000035088">
    <property type="component" value="Unassembled WGS sequence"/>
</dbReference>
<sequence>MSRRRVISYLAVATAAGLVFGGCATGEDSPGPAGTAPDSAAPSTSSAYDPGSSSSARRPAPGPAMDRATAALAKAYGSLNQRLADVGANQKVAIAILPVGSSAAPIEFGDTRPPQVAWSTIKVPLVIAAERHHRGPMPASVAAITRSDNNAAQSLWASLGTDEQAAAAVTAVLRDGGDRRSRVPSTRKRPPYTIFGQTVWRIDDAARFTAGLVCFPDGERVKQLMGKVDGDQRWGAERMRAQTFVKGGWGPGTGGGYTVRQLALIRHRDGAQTAVAMVTFGPGTTMSSGTAALNHVGSWLDQQARHLPRGFC</sequence>
<reference evidence="3 4" key="1">
    <citation type="submission" date="2011-11" db="EMBL/GenBank/DDBJ databases">
        <title>Whole genome shotgun sequence of Gordonia araii NBRC 100433.</title>
        <authorList>
            <person name="Yoshida Y."/>
            <person name="Hosoyama A."/>
            <person name="Tsuchikane K."/>
            <person name="Katsumata H."/>
            <person name="Yamazaki S."/>
            <person name="Fujita N."/>
        </authorList>
    </citation>
    <scope>NUCLEOTIDE SEQUENCE [LARGE SCALE GENOMIC DNA]</scope>
    <source>
        <strain evidence="3 4">NBRC 100433</strain>
    </source>
</reference>
<evidence type="ECO:0000256" key="2">
    <source>
        <dbReference type="SAM" id="SignalP"/>
    </source>
</evidence>
<evidence type="ECO:0000256" key="1">
    <source>
        <dbReference type="SAM" id="MobiDB-lite"/>
    </source>
</evidence>
<feature type="region of interest" description="Disordered" evidence="1">
    <location>
        <begin position="28"/>
        <end position="65"/>
    </location>
</feature>